<dbReference type="OrthoDB" id="9934068at2"/>
<dbReference type="RefSeq" id="WP_074904513.1">
    <property type="nucleotide sequence ID" value="NZ_FOUB01000011.1"/>
</dbReference>
<dbReference type="EMBL" id="FOUB01000011">
    <property type="protein sequence ID" value="SFM04577.1"/>
    <property type="molecule type" value="Genomic_DNA"/>
</dbReference>
<reference evidence="2" key="1">
    <citation type="submission" date="2016-10" db="EMBL/GenBank/DDBJ databases">
        <authorList>
            <person name="Varghese N."/>
            <person name="Submissions S."/>
        </authorList>
    </citation>
    <scope>NUCLEOTIDE SEQUENCE [LARGE SCALE GENOMIC DNA]</scope>
    <source>
        <strain evidence="2">Nm44</strain>
    </source>
</reference>
<evidence type="ECO:0000313" key="1">
    <source>
        <dbReference type="EMBL" id="SFM04577.1"/>
    </source>
</evidence>
<name>A0A1I4MNG7_9PROT</name>
<gene>
    <name evidence="1" type="ORF">SAMN05421863_10112</name>
</gene>
<accession>A0A1I4MNG7</accession>
<keyword evidence="2" id="KW-1185">Reference proteome</keyword>
<organism evidence="1 2">
    <name type="scientific">Nitrosomonas communis</name>
    <dbReference type="NCBI Taxonomy" id="44574"/>
    <lineage>
        <taxon>Bacteria</taxon>
        <taxon>Pseudomonadati</taxon>
        <taxon>Pseudomonadota</taxon>
        <taxon>Betaproteobacteria</taxon>
        <taxon>Nitrosomonadales</taxon>
        <taxon>Nitrosomonadaceae</taxon>
        <taxon>Nitrosomonas</taxon>
    </lineage>
</organism>
<dbReference type="AlphaFoldDB" id="A0A1I4MNG7"/>
<dbReference type="Proteomes" id="UP000183287">
    <property type="component" value="Unassembled WGS sequence"/>
</dbReference>
<proteinExistence type="predicted"/>
<protein>
    <submittedName>
        <fullName evidence="1">Uncharacterized protein</fullName>
    </submittedName>
</protein>
<sequence>MQVQAIIVDRDFMEEFHRDTDIDHQSTLIKGTLEDISISMVDIDILTTHTEAGAIEGMDIEDMVIDTGKEVIDVDANKNHSQYVARYFIMGSLDRIGLLTSSAIRKSTFS</sequence>
<evidence type="ECO:0000313" key="2">
    <source>
        <dbReference type="Proteomes" id="UP000183287"/>
    </source>
</evidence>